<name>A0ACC1TFR4_9AGAR</name>
<evidence type="ECO:0000313" key="1">
    <source>
        <dbReference type="EMBL" id="KAJ3803589.1"/>
    </source>
</evidence>
<gene>
    <name evidence="1" type="ORF">F5876DRAFT_84954</name>
</gene>
<organism evidence="1 2">
    <name type="scientific">Lentinula aff. lateritia</name>
    <dbReference type="NCBI Taxonomy" id="2804960"/>
    <lineage>
        <taxon>Eukaryota</taxon>
        <taxon>Fungi</taxon>
        <taxon>Dikarya</taxon>
        <taxon>Basidiomycota</taxon>
        <taxon>Agaricomycotina</taxon>
        <taxon>Agaricomycetes</taxon>
        <taxon>Agaricomycetidae</taxon>
        <taxon>Agaricales</taxon>
        <taxon>Marasmiineae</taxon>
        <taxon>Omphalotaceae</taxon>
        <taxon>Lentinula</taxon>
    </lineage>
</organism>
<keyword evidence="2" id="KW-1185">Reference proteome</keyword>
<dbReference type="EMBL" id="MU797249">
    <property type="protein sequence ID" value="KAJ3803589.1"/>
    <property type="molecule type" value="Genomic_DNA"/>
</dbReference>
<dbReference type="Proteomes" id="UP001163835">
    <property type="component" value="Unassembled WGS sequence"/>
</dbReference>
<protein>
    <submittedName>
        <fullName evidence="1">Uncharacterized protein</fullName>
    </submittedName>
</protein>
<accession>A0ACC1TFR4</accession>
<sequence length="381" mass="41279">MAPERSISPDPLASYDISPSAPQIALDKAQIASDKPLQRSQTLPSTSSTQISLDKGKGRAQPSQSSSYIAPRPSPVLRSVRIKPRSLQERLQDIPEAGTAPQVTGSEHREASISLSTHSHHSSHQIPLQDRIFDAPIAPDALEQVRLTAEALGQVVEQYRNNELSPNDAFRALRSLTDDPTVVRDFIGQIQEIQRDHLKASRERAATARAAKAAAAAASKSRISDGPLVSPEKAVNEAAWALMERELAENALQLAAAEAEADEMEQDAHQDRSNSLQQALLKLVGQTQSSSPPGTSSGLPASLLEAAPHLSALTSSDILSPTVSETWKLRMLFTVDSHVDTTVSLLSAQPFTDPLPQSLLKLIIKDRYVDFEKIHASICWD</sequence>
<comment type="caution">
    <text evidence="1">The sequence shown here is derived from an EMBL/GenBank/DDBJ whole genome shotgun (WGS) entry which is preliminary data.</text>
</comment>
<reference evidence="1" key="1">
    <citation type="submission" date="2022-09" db="EMBL/GenBank/DDBJ databases">
        <title>A Global Phylogenomic Analysis of the Shiitake Genus Lentinula.</title>
        <authorList>
            <consortium name="DOE Joint Genome Institute"/>
            <person name="Sierra-Patev S."/>
            <person name="Min B."/>
            <person name="Naranjo-Ortiz M."/>
            <person name="Looney B."/>
            <person name="Konkel Z."/>
            <person name="Slot J.C."/>
            <person name="Sakamoto Y."/>
            <person name="Steenwyk J.L."/>
            <person name="Rokas A."/>
            <person name="Carro J."/>
            <person name="Camarero S."/>
            <person name="Ferreira P."/>
            <person name="Molpeceres G."/>
            <person name="Ruiz-Duenas F.J."/>
            <person name="Serrano A."/>
            <person name="Henrissat B."/>
            <person name="Drula E."/>
            <person name="Hughes K.W."/>
            <person name="Mata J.L."/>
            <person name="Ishikawa N.K."/>
            <person name="Vargas-Isla R."/>
            <person name="Ushijima S."/>
            <person name="Smith C.A."/>
            <person name="Ahrendt S."/>
            <person name="Andreopoulos W."/>
            <person name="He G."/>
            <person name="Labutti K."/>
            <person name="Lipzen A."/>
            <person name="Ng V."/>
            <person name="Riley R."/>
            <person name="Sandor L."/>
            <person name="Barry K."/>
            <person name="Martinez A.T."/>
            <person name="Xiao Y."/>
            <person name="Gibbons J.G."/>
            <person name="Terashima K."/>
            <person name="Grigoriev I.V."/>
            <person name="Hibbett D.S."/>
        </authorList>
    </citation>
    <scope>NUCLEOTIDE SEQUENCE</scope>
    <source>
        <strain evidence="1">TMI1499</strain>
    </source>
</reference>
<proteinExistence type="predicted"/>
<evidence type="ECO:0000313" key="2">
    <source>
        <dbReference type="Proteomes" id="UP001163835"/>
    </source>
</evidence>